<dbReference type="PANTHER" id="PTHR46825:SF7">
    <property type="entry name" value="D-ALANYL-D-ALANINE CARBOXYPEPTIDASE"/>
    <property type="match status" value="1"/>
</dbReference>
<dbReference type="SUPFAM" id="SSF56601">
    <property type="entry name" value="beta-lactamase/transpeptidase-like"/>
    <property type="match status" value="1"/>
</dbReference>
<reference evidence="2 3" key="1">
    <citation type="submission" date="2016-01" db="EMBL/GenBank/DDBJ databases">
        <title>The draft genome sequence of Aquimarina sp. RZW4-3-2.</title>
        <authorList>
            <person name="Wang Y."/>
        </authorList>
    </citation>
    <scope>NUCLEOTIDE SEQUENCE [LARGE SCALE GENOMIC DNA]</scope>
    <source>
        <strain evidence="2 3">RZW4-3-2</strain>
    </source>
</reference>
<dbReference type="EMBL" id="LQRT01000003">
    <property type="protein sequence ID" value="KZS41765.1"/>
    <property type="molecule type" value="Genomic_DNA"/>
</dbReference>
<dbReference type="Gene3D" id="3.40.710.10">
    <property type="entry name" value="DD-peptidase/beta-lactamase superfamily"/>
    <property type="match status" value="1"/>
</dbReference>
<evidence type="ECO:0000259" key="1">
    <source>
        <dbReference type="Pfam" id="PF00144"/>
    </source>
</evidence>
<keyword evidence="3" id="KW-1185">Reference proteome</keyword>
<name>A0A163BTY3_9FLAO</name>
<dbReference type="InterPro" id="IPR012338">
    <property type="entry name" value="Beta-lactam/transpept-like"/>
</dbReference>
<accession>A0A163BTY3</accession>
<protein>
    <recommendedName>
        <fullName evidence="1">Beta-lactamase-related domain-containing protein</fullName>
    </recommendedName>
</protein>
<dbReference type="InterPro" id="IPR050491">
    <property type="entry name" value="AmpC-like"/>
</dbReference>
<dbReference type="InterPro" id="IPR001466">
    <property type="entry name" value="Beta-lactam-related"/>
</dbReference>
<dbReference type="AlphaFoldDB" id="A0A163BTY3"/>
<proteinExistence type="predicted"/>
<dbReference type="Proteomes" id="UP000076715">
    <property type="component" value="Unassembled WGS sequence"/>
</dbReference>
<dbReference type="Pfam" id="PF00144">
    <property type="entry name" value="Beta-lactamase"/>
    <property type="match status" value="1"/>
</dbReference>
<feature type="domain" description="Beta-lactamase-related" evidence="1">
    <location>
        <begin position="42"/>
        <end position="325"/>
    </location>
</feature>
<evidence type="ECO:0000313" key="2">
    <source>
        <dbReference type="EMBL" id="KZS41765.1"/>
    </source>
</evidence>
<organism evidence="2 3">
    <name type="scientific">Aquimarina aggregata</name>
    <dbReference type="NCBI Taxonomy" id="1642818"/>
    <lineage>
        <taxon>Bacteria</taxon>
        <taxon>Pseudomonadati</taxon>
        <taxon>Bacteroidota</taxon>
        <taxon>Flavobacteriia</taxon>
        <taxon>Flavobacteriales</taxon>
        <taxon>Flavobacteriaceae</taxon>
        <taxon>Aquimarina</taxon>
    </lineage>
</organism>
<dbReference type="STRING" id="1642818.AWE51_20435"/>
<gene>
    <name evidence="2" type="ORF">AWE51_20435</name>
</gene>
<sequence>MKLNRFIIAFLIGCNLNAQSFDKVKLDSLFSLIDSKKKGMGSISISKDGKEIYKNTIGYIDFDTKIKSGSNTKYRIGSITKTFTATLIMQLVEEKKLKLETLLSDFFPDVPNAHKITVEHLLRHRSGIYNLTEDKDFRTWMMIPQTRAQMMARVIKSKPQFEPDQDAKYSNTNYLLLSYILEDLEGKTYQEVLHSKIIVPCNLKNTYYGGKINPKKNEAYSYVMNSNWQIQPETDMTVPIGAGAIVASPRDLTIFYHNLFAGKLVSKRSLLEMTTIVGHYGMGLVQFPYDYKKSLGHSGGIDGFQSMTLYVPDEQLSISYLSNGVVLSLNEILVAALDIYFDREYELPKFSPALKLTADELNPYLGTYKNQEFPFEITIKKEDAVLIVSAKDGPTFPVVSYEKDKFKSDQAGVKIQFLLKNNEMLLQLGGKKAIFKRE</sequence>
<dbReference type="PANTHER" id="PTHR46825">
    <property type="entry name" value="D-ALANYL-D-ALANINE-CARBOXYPEPTIDASE/ENDOPEPTIDASE AMPH"/>
    <property type="match status" value="1"/>
</dbReference>
<comment type="caution">
    <text evidence="2">The sequence shown here is derived from an EMBL/GenBank/DDBJ whole genome shotgun (WGS) entry which is preliminary data.</text>
</comment>
<evidence type="ECO:0000313" key="3">
    <source>
        <dbReference type="Proteomes" id="UP000076715"/>
    </source>
</evidence>
<dbReference type="OrthoDB" id="9793489at2"/>
<dbReference type="RefSeq" id="WP_066311421.1">
    <property type="nucleotide sequence ID" value="NZ_LQRT01000003.1"/>
</dbReference>